<feature type="domain" description="Acyl-CoA oxidase/dehydrogenase middle" evidence="14">
    <location>
        <begin position="138"/>
        <end position="231"/>
    </location>
</feature>
<dbReference type="InterPro" id="IPR046373">
    <property type="entry name" value="Acyl-CoA_Oxase/DH_mid-dom_sf"/>
</dbReference>
<evidence type="ECO:0000256" key="13">
    <source>
        <dbReference type="ARBA" id="ARBA00049456"/>
    </source>
</evidence>
<evidence type="ECO:0000256" key="2">
    <source>
        <dbReference type="ARBA" id="ARBA00022630"/>
    </source>
</evidence>
<dbReference type="GO" id="GO:0008470">
    <property type="term" value="F:3-methylbutanoyl-CoA dehydrogenase activity"/>
    <property type="evidence" value="ECO:0007669"/>
    <property type="project" value="TreeGrafter"/>
</dbReference>
<dbReference type="InterPro" id="IPR013107">
    <property type="entry name" value="Acyl-CoA_DH_C"/>
</dbReference>
<dbReference type="Gene3D" id="1.10.540.10">
    <property type="entry name" value="Acyl-CoA dehydrogenase/oxidase, N-terminal domain"/>
    <property type="match status" value="1"/>
</dbReference>
<dbReference type="InterPro" id="IPR009100">
    <property type="entry name" value="AcylCoA_DH/oxidase_NM_dom_sf"/>
</dbReference>
<dbReference type="PANTHER" id="PTHR43884:SF12">
    <property type="entry name" value="ISOVALERYL-COA DEHYDROGENASE, MITOCHONDRIAL-RELATED"/>
    <property type="match status" value="1"/>
</dbReference>
<evidence type="ECO:0000259" key="16">
    <source>
        <dbReference type="Pfam" id="PF08028"/>
    </source>
</evidence>
<dbReference type="NCBIfam" id="TIGR04022">
    <property type="entry name" value="sulfur_SfnB"/>
    <property type="match status" value="1"/>
</dbReference>
<keyword evidence="6" id="KW-0503">Monooxygenase</keyword>
<dbReference type="Gene3D" id="2.40.110.10">
    <property type="entry name" value="Butyryl-CoA Dehydrogenase, subunit A, domain 2"/>
    <property type="match status" value="1"/>
</dbReference>
<evidence type="ECO:0000256" key="4">
    <source>
        <dbReference type="ARBA" id="ARBA00022741"/>
    </source>
</evidence>
<dbReference type="Pfam" id="PF02770">
    <property type="entry name" value="Acyl-CoA_dh_M"/>
    <property type="match status" value="1"/>
</dbReference>
<dbReference type="EC" id="1.14.14.21" evidence="9"/>
<sequence>MSNLSIVDEPTTEGHAARIRDAGHALAVATTLAARFAERASERDRDRRLPHVEIGQLADSGLLAITVPAEYGGIELPPSTVAEVLARLAATDANIAQIPHSHFVYANLLRVAGSEAQRERLFSALLAGKVMANAQSERGGKDVTDIATTLTADQDGRLRLDGTKYYCTGTLFADVVPVLARLDDPHQATDIPEGDVIVLLPAVVDGIAIRDDWDAVGQRCTASGTVVLEAVQVSRDWVVPRHRAFDSPNGYGAFAQLMHAAIDVGIARGALEAAAEFVRTSARPWFEAEVERAVDDPLTVQRMGELSVEVTVAEAVLERAGRAVDRVFDAPTEAHAVAASLEVAAAKVVSERASLAVSTGLFEVGGTRAAAGRTRLDRFWRNARTHTLHDPSRWKLQHLGRHVLTGQRPPVHGVI</sequence>
<dbReference type="InterPro" id="IPR006091">
    <property type="entry name" value="Acyl-CoA_Oxase/DH_mid-dom"/>
</dbReference>
<reference evidence="17 18" key="1">
    <citation type="submission" date="2018-04" db="EMBL/GenBank/DDBJ databases">
        <title>Genome of Nocardioides gansuensis WSJ-1.</title>
        <authorList>
            <person name="Wu S."/>
            <person name="Wang G."/>
        </authorList>
    </citation>
    <scope>NUCLEOTIDE SEQUENCE [LARGE SCALE GENOMIC DNA]</scope>
    <source>
        <strain evidence="17 18">WSJ-1</strain>
    </source>
</reference>
<keyword evidence="18" id="KW-1185">Reference proteome</keyword>
<dbReference type="EMBL" id="QDGZ01000006">
    <property type="protein sequence ID" value="PVG82031.1"/>
    <property type="molecule type" value="Genomic_DNA"/>
</dbReference>
<keyword evidence="2" id="KW-0285">Flavoprotein</keyword>
<evidence type="ECO:0000313" key="18">
    <source>
        <dbReference type="Proteomes" id="UP000246018"/>
    </source>
</evidence>
<comment type="subcellular location">
    <subcellularLocation>
        <location evidence="1">Cytoplasm</location>
    </subcellularLocation>
</comment>
<comment type="pathway">
    <text evidence="7">Sulfur metabolism; dibenzothiophene degradation.</text>
</comment>
<dbReference type="Proteomes" id="UP000246018">
    <property type="component" value="Unassembled WGS sequence"/>
</dbReference>
<feature type="domain" description="Acyl-CoA dehydrogenase/oxidase N-terminal" evidence="15">
    <location>
        <begin position="28"/>
        <end position="129"/>
    </location>
</feature>
<evidence type="ECO:0000256" key="3">
    <source>
        <dbReference type="ARBA" id="ARBA00022643"/>
    </source>
</evidence>
<evidence type="ECO:0000313" key="17">
    <source>
        <dbReference type="EMBL" id="PVG82031.1"/>
    </source>
</evidence>
<name>A0A2T8F8H4_9ACTN</name>
<dbReference type="InterPro" id="IPR036250">
    <property type="entry name" value="AcylCo_DH-like_C"/>
</dbReference>
<evidence type="ECO:0000256" key="8">
    <source>
        <dbReference type="ARBA" id="ARBA00034317"/>
    </source>
</evidence>
<dbReference type="InterPro" id="IPR013786">
    <property type="entry name" value="AcylCoA_DH/ox_N"/>
</dbReference>
<dbReference type="InterPro" id="IPR037069">
    <property type="entry name" value="AcylCoA_DH/ox_N_sf"/>
</dbReference>
<evidence type="ECO:0000256" key="10">
    <source>
        <dbReference type="ARBA" id="ARBA00034345"/>
    </source>
</evidence>
<keyword evidence="4" id="KW-0547">Nucleotide-binding</keyword>
<dbReference type="GO" id="GO:0004497">
    <property type="term" value="F:monooxygenase activity"/>
    <property type="evidence" value="ECO:0007669"/>
    <property type="project" value="UniProtKB-KW"/>
</dbReference>
<dbReference type="Gene3D" id="1.20.140.10">
    <property type="entry name" value="Butyryl-CoA Dehydrogenase, subunit A, domain 3"/>
    <property type="match status" value="1"/>
</dbReference>
<dbReference type="AlphaFoldDB" id="A0A2T8F8H4"/>
<evidence type="ECO:0000256" key="1">
    <source>
        <dbReference type="ARBA" id="ARBA00004496"/>
    </source>
</evidence>
<evidence type="ECO:0000256" key="7">
    <source>
        <dbReference type="ARBA" id="ARBA00034307"/>
    </source>
</evidence>
<dbReference type="Pfam" id="PF08028">
    <property type="entry name" value="Acyl-CoA_dh_2"/>
    <property type="match status" value="1"/>
</dbReference>
<dbReference type="GO" id="GO:0006552">
    <property type="term" value="P:L-leucine catabolic process"/>
    <property type="evidence" value="ECO:0007669"/>
    <property type="project" value="TreeGrafter"/>
</dbReference>
<evidence type="ECO:0000256" key="11">
    <source>
        <dbReference type="ARBA" id="ARBA00047859"/>
    </source>
</evidence>
<proteinExistence type="inferred from homology"/>
<feature type="domain" description="Acyl-CoA dehydrogenase C-terminal" evidence="16">
    <location>
        <begin position="257"/>
        <end position="389"/>
    </location>
</feature>
<evidence type="ECO:0000256" key="9">
    <source>
        <dbReference type="ARBA" id="ARBA00034328"/>
    </source>
</evidence>
<dbReference type="PANTHER" id="PTHR43884">
    <property type="entry name" value="ACYL-COA DEHYDROGENASE"/>
    <property type="match status" value="1"/>
</dbReference>
<dbReference type="GO" id="GO:0005737">
    <property type="term" value="C:cytoplasm"/>
    <property type="evidence" value="ECO:0007669"/>
    <property type="project" value="UniProtKB-SubCell"/>
</dbReference>
<keyword evidence="5" id="KW-0560">Oxidoreductase</keyword>
<comment type="catalytic activity">
    <reaction evidence="13">
        <text>dibenzothiophene + 2 FMNH2 + 2 O2 = dibenzothiophene 5,5-dioxide + 2 FMN + 2 H2O + 2 H(+)</text>
        <dbReference type="Rhea" id="RHEA:49072"/>
        <dbReference type="ChEBI" id="CHEBI:15377"/>
        <dbReference type="ChEBI" id="CHEBI:15378"/>
        <dbReference type="ChEBI" id="CHEBI:15379"/>
        <dbReference type="ChEBI" id="CHEBI:23681"/>
        <dbReference type="ChEBI" id="CHEBI:57618"/>
        <dbReference type="ChEBI" id="CHEBI:58210"/>
        <dbReference type="ChEBI" id="CHEBI:90356"/>
        <dbReference type="EC" id="1.14.14.21"/>
    </reaction>
</comment>
<dbReference type="SUPFAM" id="SSF47203">
    <property type="entry name" value="Acyl-CoA dehydrogenase C-terminal domain-like"/>
    <property type="match status" value="1"/>
</dbReference>
<comment type="catalytic activity">
    <reaction evidence="11">
        <text>dibenzothiophene + FMNH2 + O2 = dibenzothiophene 5-oxide + FMN + H2O + H(+)</text>
        <dbReference type="Rhea" id="RHEA:49076"/>
        <dbReference type="ChEBI" id="CHEBI:15377"/>
        <dbReference type="ChEBI" id="CHEBI:15378"/>
        <dbReference type="ChEBI" id="CHEBI:15379"/>
        <dbReference type="ChEBI" id="CHEBI:23681"/>
        <dbReference type="ChEBI" id="CHEBI:23683"/>
        <dbReference type="ChEBI" id="CHEBI:57618"/>
        <dbReference type="ChEBI" id="CHEBI:58210"/>
    </reaction>
</comment>
<dbReference type="Pfam" id="PF02771">
    <property type="entry name" value="Acyl-CoA_dh_N"/>
    <property type="match status" value="1"/>
</dbReference>
<evidence type="ECO:0000256" key="12">
    <source>
        <dbReference type="ARBA" id="ARBA00048445"/>
    </source>
</evidence>
<comment type="similarity">
    <text evidence="8">Belongs to the DszC flavin monooxygenase family.</text>
</comment>
<dbReference type="PIRSF" id="PIRSF016578">
    <property type="entry name" value="HsaA"/>
    <property type="match status" value="1"/>
</dbReference>
<accession>A0A2T8F8H4</accession>
<evidence type="ECO:0000259" key="14">
    <source>
        <dbReference type="Pfam" id="PF02770"/>
    </source>
</evidence>
<dbReference type="SUPFAM" id="SSF56645">
    <property type="entry name" value="Acyl-CoA dehydrogenase NM domain-like"/>
    <property type="match status" value="1"/>
</dbReference>
<dbReference type="GO" id="GO:0050660">
    <property type="term" value="F:flavin adenine dinucleotide binding"/>
    <property type="evidence" value="ECO:0007669"/>
    <property type="project" value="InterPro"/>
</dbReference>
<evidence type="ECO:0000256" key="6">
    <source>
        <dbReference type="ARBA" id="ARBA00023033"/>
    </source>
</evidence>
<protein>
    <recommendedName>
        <fullName evidence="10">Dibenzothiophene monooxygenase</fullName>
        <ecNumber evidence="9">1.14.14.21</ecNumber>
    </recommendedName>
</protein>
<dbReference type="OrthoDB" id="571684at2"/>
<dbReference type="InterPro" id="IPR023922">
    <property type="entry name" value="S04_starv_induced_SfnB"/>
</dbReference>
<comment type="caution">
    <text evidence="17">The sequence shown here is derived from an EMBL/GenBank/DDBJ whole genome shotgun (WGS) entry which is preliminary data.</text>
</comment>
<gene>
    <name evidence="17" type="ORF">DDE18_15205</name>
</gene>
<evidence type="ECO:0000256" key="5">
    <source>
        <dbReference type="ARBA" id="ARBA00023002"/>
    </source>
</evidence>
<dbReference type="RefSeq" id="WP_116573098.1">
    <property type="nucleotide sequence ID" value="NZ_QDGZ01000006.1"/>
</dbReference>
<organism evidence="17 18">
    <name type="scientific">Nocardioides gansuensis</name>
    <dbReference type="NCBI Taxonomy" id="2138300"/>
    <lineage>
        <taxon>Bacteria</taxon>
        <taxon>Bacillati</taxon>
        <taxon>Actinomycetota</taxon>
        <taxon>Actinomycetes</taxon>
        <taxon>Propionibacteriales</taxon>
        <taxon>Nocardioidaceae</taxon>
        <taxon>Nocardioides</taxon>
    </lineage>
</organism>
<evidence type="ECO:0000259" key="15">
    <source>
        <dbReference type="Pfam" id="PF02771"/>
    </source>
</evidence>
<comment type="catalytic activity">
    <reaction evidence="12">
        <text>dibenzothiophene 5-oxide + FMNH2 + O2 = dibenzothiophene 5,5-dioxide + FMN + H2O + H(+)</text>
        <dbReference type="Rhea" id="RHEA:49080"/>
        <dbReference type="ChEBI" id="CHEBI:15377"/>
        <dbReference type="ChEBI" id="CHEBI:15378"/>
        <dbReference type="ChEBI" id="CHEBI:15379"/>
        <dbReference type="ChEBI" id="CHEBI:23683"/>
        <dbReference type="ChEBI" id="CHEBI:57618"/>
        <dbReference type="ChEBI" id="CHEBI:58210"/>
        <dbReference type="ChEBI" id="CHEBI:90356"/>
    </reaction>
</comment>
<keyword evidence="3" id="KW-0288">FMN</keyword>